<feature type="compositionally biased region" description="Basic and acidic residues" evidence="5">
    <location>
        <begin position="307"/>
        <end position="326"/>
    </location>
</feature>
<keyword evidence="2" id="KW-0805">Transcription regulation</keyword>
<dbReference type="EMBL" id="BJYZ01000002">
    <property type="protein sequence ID" value="GEO36447.1"/>
    <property type="molecule type" value="Genomic_DNA"/>
</dbReference>
<accession>A0A512DIY9</accession>
<reference evidence="7 8" key="1">
    <citation type="submission" date="2019-07" db="EMBL/GenBank/DDBJ databases">
        <title>Whole genome shotgun sequence of Skermanella aerolata NBRC 106429.</title>
        <authorList>
            <person name="Hosoyama A."/>
            <person name="Uohara A."/>
            <person name="Ohji S."/>
            <person name="Ichikawa N."/>
        </authorList>
    </citation>
    <scope>NUCLEOTIDE SEQUENCE [LARGE SCALE GENOMIC DNA]</scope>
    <source>
        <strain evidence="7 8">NBRC 106429</strain>
    </source>
</reference>
<dbReference type="InterPro" id="IPR005119">
    <property type="entry name" value="LysR_subst-bd"/>
</dbReference>
<dbReference type="InterPro" id="IPR036388">
    <property type="entry name" value="WH-like_DNA-bd_sf"/>
</dbReference>
<dbReference type="Pfam" id="PF00126">
    <property type="entry name" value="HTH_1"/>
    <property type="match status" value="1"/>
</dbReference>
<evidence type="ECO:0000313" key="8">
    <source>
        <dbReference type="Proteomes" id="UP000321523"/>
    </source>
</evidence>
<dbReference type="CDD" id="cd08415">
    <property type="entry name" value="PBP2_LysR_opines_like"/>
    <property type="match status" value="1"/>
</dbReference>
<evidence type="ECO:0000259" key="6">
    <source>
        <dbReference type="PROSITE" id="PS50931"/>
    </source>
</evidence>
<organism evidence="7 8">
    <name type="scientific">Skermanella aerolata</name>
    <dbReference type="NCBI Taxonomy" id="393310"/>
    <lineage>
        <taxon>Bacteria</taxon>
        <taxon>Pseudomonadati</taxon>
        <taxon>Pseudomonadota</taxon>
        <taxon>Alphaproteobacteria</taxon>
        <taxon>Rhodospirillales</taxon>
        <taxon>Azospirillaceae</taxon>
        <taxon>Skermanella</taxon>
    </lineage>
</organism>
<evidence type="ECO:0000256" key="5">
    <source>
        <dbReference type="SAM" id="MobiDB-lite"/>
    </source>
</evidence>
<dbReference type="AlphaFoldDB" id="A0A512DIY9"/>
<dbReference type="PRINTS" id="PR00039">
    <property type="entry name" value="HTHLYSR"/>
</dbReference>
<proteinExistence type="inferred from homology"/>
<evidence type="ECO:0000256" key="1">
    <source>
        <dbReference type="ARBA" id="ARBA00009437"/>
    </source>
</evidence>
<protein>
    <submittedName>
        <fullName evidence="7">Transcriptional regulator</fullName>
    </submittedName>
</protein>
<dbReference type="InterPro" id="IPR036390">
    <property type="entry name" value="WH_DNA-bd_sf"/>
</dbReference>
<keyword evidence="3" id="KW-0238">DNA-binding</keyword>
<keyword evidence="8" id="KW-1185">Reference proteome</keyword>
<dbReference type="OrthoDB" id="8479870at2"/>
<dbReference type="GO" id="GO:0043565">
    <property type="term" value="F:sequence-specific DNA binding"/>
    <property type="evidence" value="ECO:0007669"/>
    <property type="project" value="TreeGrafter"/>
</dbReference>
<dbReference type="PROSITE" id="PS50931">
    <property type="entry name" value="HTH_LYSR"/>
    <property type="match status" value="1"/>
</dbReference>
<dbReference type="InterPro" id="IPR037424">
    <property type="entry name" value="NocR_PBP2"/>
</dbReference>
<dbReference type="PANTHER" id="PTHR30427:SF1">
    <property type="entry name" value="TRANSCRIPTIONAL ACTIVATOR PROTEIN LYSR"/>
    <property type="match status" value="1"/>
</dbReference>
<comment type="caution">
    <text evidence="7">The sequence shown here is derived from an EMBL/GenBank/DDBJ whole genome shotgun (WGS) entry which is preliminary data.</text>
</comment>
<name>A0A512DIY9_9PROT</name>
<dbReference type="InterPro" id="IPR000847">
    <property type="entry name" value="LysR_HTH_N"/>
</dbReference>
<dbReference type="SUPFAM" id="SSF53850">
    <property type="entry name" value="Periplasmic binding protein-like II"/>
    <property type="match status" value="1"/>
</dbReference>
<feature type="region of interest" description="Disordered" evidence="5">
    <location>
        <begin position="305"/>
        <end position="326"/>
    </location>
</feature>
<evidence type="ECO:0000256" key="4">
    <source>
        <dbReference type="ARBA" id="ARBA00023163"/>
    </source>
</evidence>
<dbReference type="Gene3D" id="1.10.10.10">
    <property type="entry name" value="Winged helix-like DNA-binding domain superfamily/Winged helix DNA-binding domain"/>
    <property type="match status" value="1"/>
</dbReference>
<dbReference type="Gene3D" id="3.40.190.290">
    <property type="match status" value="1"/>
</dbReference>
<evidence type="ECO:0000256" key="3">
    <source>
        <dbReference type="ARBA" id="ARBA00023125"/>
    </source>
</evidence>
<dbReference type="SUPFAM" id="SSF46785">
    <property type="entry name" value="Winged helix' DNA-binding domain"/>
    <property type="match status" value="1"/>
</dbReference>
<feature type="domain" description="HTH lysR-type" evidence="6">
    <location>
        <begin position="2"/>
        <end position="59"/>
    </location>
</feature>
<dbReference type="Proteomes" id="UP000321523">
    <property type="component" value="Unassembled WGS sequence"/>
</dbReference>
<dbReference type="Pfam" id="PF03466">
    <property type="entry name" value="LysR_substrate"/>
    <property type="match status" value="1"/>
</dbReference>
<dbReference type="GO" id="GO:0003700">
    <property type="term" value="F:DNA-binding transcription factor activity"/>
    <property type="evidence" value="ECO:0007669"/>
    <property type="project" value="InterPro"/>
</dbReference>
<dbReference type="RefSeq" id="WP_052830727.1">
    <property type="nucleotide sequence ID" value="NZ_BJYZ01000002.1"/>
</dbReference>
<dbReference type="GO" id="GO:0010628">
    <property type="term" value="P:positive regulation of gene expression"/>
    <property type="evidence" value="ECO:0007669"/>
    <property type="project" value="TreeGrafter"/>
</dbReference>
<comment type="similarity">
    <text evidence="1">Belongs to the LysR transcriptional regulatory family.</text>
</comment>
<evidence type="ECO:0000313" key="7">
    <source>
        <dbReference type="EMBL" id="GEO36447.1"/>
    </source>
</evidence>
<gene>
    <name evidence="7" type="ORF">SAE02_05950</name>
</gene>
<sequence>MLSWRQIEAFRAVMLTRSMTGAAEMLAVTQPAISRLVKDLEQEVKFTLFTRRRGGLVPSAGAMALYAEVQHSFSGLDRIGRAAHRFRNKQAGALRIACFPALTLTFLPQVIREFASRHDGVSIALHTHNSPDGTDLVRAQHYDLGLTMTPTSEAGVIVGPVLRSWCVCIMPPDHELTKKDVISLKDFRDQPFISLAEDTTTRFKIDSAFRAANIERRLEMEARWSAVICNMVSLGLGLSIIEPFTASSFAGKGLEVRPINVMIDFSFATVMPLGKEESPLLAEFIACMNERLKFYLIDDPGDLDDGGEQRLDDKFKLYPGDERGST</sequence>
<keyword evidence="4" id="KW-0804">Transcription</keyword>
<evidence type="ECO:0000256" key="2">
    <source>
        <dbReference type="ARBA" id="ARBA00023015"/>
    </source>
</evidence>
<dbReference type="PANTHER" id="PTHR30427">
    <property type="entry name" value="TRANSCRIPTIONAL ACTIVATOR PROTEIN LYSR"/>
    <property type="match status" value="1"/>
</dbReference>